<gene>
    <name evidence="2" type="ORF">CYMTET_27133</name>
</gene>
<feature type="region of interest" description="Disordered" evidence="1">
    <location>
        <begin position="28"/>
        <end position="141"/>
    </location>
</feature>
<proteinExistence type="predicted"/>
<sequence>MGRLCSAARQQSDLRDSAGVCLLRHCWQGDDDDMEDDSDQDEAWSSGRTAHQGRRRRRRSIKLSQSEDGDEVEMQSLAAGEDGGSSQTRQHKAKSKRTANRDAVAVEGAEAEESDSSLSSSPRRSRRSRRRRRDKDVQGAEPLMGLLGGLLGGFLGMTRSATSHEAYRPAPTISDADLEAAIRDPQLRARIGAYMGQQDPVVHMGKQKVLEAPCAVGPSSSQSSKCAPSSLPKLSVNESFYPKNPKFRIEEMSSDDSEAGD</sequence>
<feature type="compositionally biased region" description="Acidic residues" evidence="1">
    <location>
        <begin position="29"/>
        <end position="42"/>
    </location>
</feature>
<accession>A0AAE0FQV4</accession>
<organism evidence="2 3">
    <name type="scientific">Cymbomonas tetramitiformis</name>
    <dbReference type="NCBI Taxonomy" id="36881"/>
    <lineage>
        <taxon>Eukaryota</taxon>
        <taxon>Viridiplantae</taxon>
        <taxon>Chlorophyta</taxon>
        <taxon>Pyramimonadophyceae</taxon>
        <taxon>Pyramimonadales</taxon>
        <taxon>Pyramimonadaceae</taxon>
        <taxon>Cymbomonas</taxon>
    </lineage>
</organism>
<evidence type="ECO:0000313" key="3">
    <source>
        <dbReference type="Proteomes" id="UP001190700"/>
    </source>
</evidence>
<reference evidence="2 3" key="1">
    <citation type="journal article" date="2015" name="Genome Biol. Evol.">
        <title>Comparative Genomics of a Bacterivorous Green Alga Reveals Evolutionary Causalities and Consequences of Phago-Mixotrophic Mode of Nutrition.</title>
        <authorList>
            <person name="Burns J.A."/>
            <person name="Paasch A."/>
            <person name="Narechania A."/>
            <person name="Kim E."/>
        </authorList>
    </citation>
    <scope>NUCLEOTIDE SEQUENCE [LARGE SCALE GENOMIC DNA]</scope>
    <source>
        <strain evidence="2 3">PLY_AMNH</strain>
    </source>
</reference>
<evidence type="ECO:0000313" key="2">
    <source>
        <dbReference type="EMBL" id="KAK3264102.1"/>
    </source>
</evidence>
<protein>
    <submittedName>
        <fullName evidence="2">Uncharacterized protein</fullName>
    </submittedName>
</protein>
<feature type="compositionally biased region" description="Basic residues" evidence="1">
    <location>
        <begin position="123"/>
        <end position="133"/>
    </location>
</feature>
<feature type="compositionally biased region" description="Basic residues" evidence="1">
    <location>
        <begin position="51"/>
        <end position="61"/>
    </location>
</feature>
<feature type="compositionally biased region" description="Basic residues" evidence="1">
    <location>
        <begin position="89"/>
        <end position="98"/>
    </location>
</feature>
<feature type="compositionally biased region" description="Low complexity" evidence="1">
    <location>
        <begin position="218"/>
        <end position="232"/>
    </location>
</feature>
<dbReference type="Proteomes" id="UP001190700">
    <property type="component" value="Unassembled WGS sequence"/>
</dbReference>
<name>A0AAE0FQV4_9CHLO</name>
<dbReference type="EMBL" id="LGRX02014795">
    <property type="protein sequence ID" value="KAK3264102.1"/>
    <property type="molecule type" value="Genomic_DNA"/>
</dbReference>
<dbReference type="AlphaFoldDB" id="A0AAE0FQV4"/>
<feature type="region of interest" description="Disordered" evidence="1">
    <location>
        <begin position="215"/>
        <end position="236"/>
    </location>
</feature>
<comment type="caution">
    <text evidence="2">The sequence shown here is derived from an EMBL/GenBank/DDBJ whole genome shotgun (WGS) entry which is preliminary data.</text>
</comment>
<keyword evidence="3" id="KW-1185">Reference proteome</keyword>
<evidence type="ECO:0000256" key="1">
    <source>
        <dbReference type="SAM" id="MobiDB-lite"/>
    </source>
</evidence>